<keyword evidence="1" id="KW-0472">Membrane</keyword>
<dbReference type="EMBL" id="FTNR01000001">
    <property type="protein sequence ID" value="SIR63303.1"/>
    <property type="molecule type" value="Genomic_DNA"/>
</dbReference>
<evidence type="ECO:0000313" key="2">
    <source>
        <dbReference type="EMBL" id="SIR63303.1"/>
    </source>
</evidence>
<feature type="transmembrane region" description="Helical" evidence="1">
    <location>
        <begin position="7"/>
        <end position="28"/>
    </location>
</feature>
<dbReference type="STRING" id="308853.SAMN05421752_101382"/>
<organism evidence="2 3">
    <name type="scientific">Natronorubrum thiooxidans</name>
    <dbReference type="NCBI Taxonomy" id="308853"/>
    <lineage>
        <taxon>Archaea</taxon>
        <taxon>Methanobacteriati</taxon>
        <taxon>Methanobacteriota</taxon>
        <taxon>Stenosarchaea group</taxon>
        <taxon>Halobacteria</taxon>
        <taxon>Halobacteriales</taxon>
        <taxon>Natrialbaceae</taxon>
        <taxon>Natronorubrum</taxon>
    </lineage>
</organism>
<protein>
    <submittedName>
        <fullName evidence="2">Uncharacterized protein</fullName>
    </submittedName>
</protein>
<name>A0A1N7CIF5_9EURY</name>
<dbReference type="AlphaFoldDB" id="A0A1N7CIF5"/>
<keyword evidence="1" id="KW-0812">Transmembrane</keyword>
<dbReference type="OrthoDB" id="162223at2157"/>
<gene>
    <name evidence="2" type="ORF">SAMN05421752_101382</name>
</gene>
<reference evidence="3" key="1">
    <citation type="submission" date="2017-01" db="EMBL/GenBank/DDBJ databases">
        <authorList>
            <person name="Varghese N."/>
            <person name="Submissions S."/>
        </authorList>
    </citation>
    <scope>NUCLEOTIDE SEQUENCE [LARGE SCALE GENOMIC DNA]</scope>
    <source>
        <strain evidence="3">type strain: HArc-</strain>
    </source>
</reference>
<dbReference type="RefSeq" id="WP_076607473.1">
    <property type="nucleotide sequence ID" value="NZ_FTNR01000001.1"/>
</dbReference>
<accession>A0A1N7CIF5</accession>
<keyword evidence="3" id="KW-1185">Reference proteome</keyword>
<dbReference type="Proteomes" id="UP000185936">
    <property type="component" value="Unassembled WGS sequence"/>
</dbReference>
<keyword evidence="1" id="KW-1133">Transmembrane helix</keyword>
<sequence>MKDKRTIVIGLVALVVVAALVIGGLALLSDSLAEDSYTSEYSYDVEVSTNGTLTNATVLVPVPIADGEVSVTGALEDGDYYAQPEAFSSRLVETDRGPMLEVTVDEFVVEPEYYRVVEDGDLGRTEPITAEEYDPDDPDMFVRDREQYELHLRLESDDPIETRDPVGIEPVLEPRTDVTETTCLDGTDRCLEYASVVYAEYDADPSTEVSIRVTHRGENSWWVGGWNGNRYTDELTVDLTGPQADWVAVSGGLEAEQGSYR</sequence>
<proteinExistence type="predicted"/>
<evidence type="ECO:0000313" key="3">
    <source>
        <dbReference type="Proteomes" id="UP000185936"/>
    </source>
</evidence>
<evidence type="ECO:0000256" key="1">
    <source>
        <dbReference type="SAM" id="Phobius"/>
    </source>
</evidence>